<dbReference type="EMBL" id="FOKV01000006">
    <property type="protein sequence ID" value="SFC63459.1"/>
    <property type="molecule type" value="Genomic_DNA"/>
</dbReference>
<organism evidence="1 2">
    <name type="scientific">Zunongwangia mangrovi</name>
    <dbReference type="NCBI Taxonomy" id="1334022"/>
    <lineage>
        <taxon>Bacteria</taxon>
        <taxon>Pseudomonadati</taxon>
        <taxon>Bacteroidota</taxon>
        <taxon>Flavobacteriia</taxon>
        <taxon>Flavobacteriales</taxon>
        <taxon>Flavobacteriaceae</taxon>
        <taxon>Zunongwangia</taxon>
    </lineage>
</organism>
<dbReference type="STRING" id="1334022.SAMN04487907_106132"/>
<proteinExistence type="predicted"/>
<gene>
    <name evidence="1" type="ORF">SAMN04487907_106132</name>
</gene>
<dbReference type="RefSeq" id="WP_092543529.1">
    <property type="nucleotide sequence ID" value="NZ_FOKV01000006.1"/>
</dbReference>
<dbReference type="OrthoDB" id="1100436at2"/>
<evidence type="ECO:0000313" key="1">
    <source>
        <dbReference type="EMBL" id="SFC63459.1"/>
    </source>
</evidence>
<accession>A0A1I1KRM1</accession>
<protein>
    <submittedName>
        <fullName evidence="1">Uncharacterized protein</fullName>
    </submittedName>
</protein>
<sequence>MKTLIITCGCLEPSKDGIGDYCFNLAKAIKLLGVKVVLVSINDFYVKSFREETREDIQLCRIPARNSWQQKYRLFKNISETVSPDHISFQYVTYAFHKKGLPVVAHQFLVGILKSYEVSIMMHEPWIGRSKEDSLRHKVIGYFQQIIIKQLINGISPIKVFTSNIAFSRLLKENGIQNKVLPLFSNIPFSKNALQQLPQLFNENQLFLFEKSLKIVLFGRIPFSWRKEELVRWLKDKNVTIMVAGRSDQDSADNLRHEIKGLSAKINFIALGELSKEQVSTLLQYADAGLALTPPQILGKSGVVAAYKEHGLPIILAGNNELFLETDVTYLEQLDKLSLDISLDDQLEKLKRKPSYSGVQLIAETFLNGVNGLKEAKNAYPI</sequence>
<reference evidence="2" key="1">
    <citation type="submission" date="2016-10" db="EMBL/GenBank/DDBJ databases">
        <authorList>
            <person name="Varghese N."/>
            <person name="Submissions S."/>
        </authorList>
    </citation>
    <scope>NUCLEOTIDE SEQUENCE [LARGE SCALE GENOMIC DNA]</scope>
    <source>
        <strain evidence="2">DSM 24499</strain>
    </source>
</reference>
<dbReference type="AlphaFoldDB" id="A0A1I1KRM1"/>
<dbReference type="Proteomes" id="UP000199438">
    <property type="component" value="Unassembled WGS sequence"/>
</dbReference>
<dbReference type="SUPFAM" id="SSF53756">
    <property type="entry name" value="UDP-Glycosyltransferase/glycogen phosphorylase"/>
    <property type="match status" value="1"/>
</dbReference>
<name>A0A1I1KRM1_9FLAO</name>
<evidence type="ECO:0000313" key="2">
    <source>
        <dbReference type="Proteomes" id="UP000199438"/>
    </source>
</evidence>
<keyword evidence="2" id="KW-1185">Reference proteome</keyword>